<feature type="transmembrane region" description="Helical" evidence="1">
    <location>
        <begin position="129"/>
        <end position="151"/>
    </location>
</feature>
<proteinExistence type="predicted"/>
<evidence type="ECO:0000313" key="3">
    <source>
        <dbReference type="Proteomes" id="UP001162131"/>
    </source>
</evidence>
<keyword evidence="1" id="KW-0812">Transmembrane</keyword>
<feature type="transmembrane region" description="Helical" evidence="1">
    <location>
        <begin position="95"/>
        <end position="117"/>
    </location>
</feature>
<feature type="transmembrane region" description="Helical" evidence="1">
    <location>
        <begin position="300"/>
        <end position="323"/>
    </location>
</feature>
<keyword evidence="1" id="KW-0472">Membrane</keyword>
<feature type="transmembrane region" description="Helical" evidence="1">
    <location>
        <begin position="12"/>
        <end position="34"/>
    </location>
</feature>
<feature type="transmembrane region" description="Helical" evidence="1">
    <location>
        <begin position="213"/>
        <end position="238"/>
    </location>
</feature>
<dbReference type="EMBL" id="CAJZBQ010000044">
    <property type="protein sequence ID" value="CAG9327676.1"/>
    <property type="molecule type" value="Genomic_DNA"/>
</dbReference>
<dbReference type="Proteomes" id="UP001162131">
    <property type="component" value="Unassembled WGS sequence"/>
</dbReference>
<organism evidence="2 3">
    <name type="scientific">Blepharisma stoltei</name>
    <dbReference type="NCBI Taxonomy" id="1481888"/>
    <lineage>
        <taxon>Eukaryota</taxon>
        <taxon>Sar</taxon>
        <taxon>Alveolata</taxon>
        <taxon>Ciliophora</taxon>
        <taxon>Postciliodesmatophora</taxon>
        <taxon>Heterotrichea</taxon>
        <taxon>Heterotrichida</taxon>
        <taxon>Blepharismidae</taxon>
        <taxon>Blepharisma</taxon>
    </lineage>
</organism>
<name>A0AAU9JPZ9_9CILI</name>
<feature type="transmembrane region" description="Helical" evidence="1">
    <location>
        <begin position="171"/>
        <end position="193"/>
    </location>
</feature>
<feature type="transmembrane region" description="Helical" evidence="1">
    <location>
        <begin position="383"/>
        <end position="403"/>
    </location>
</feature>
<evidence type="ECO:0000256" key="1">
    <source>
        <dbReference type="SAM" id="Phobius"/>
    </source>
</evidence>
<dbReference type="AlphaFoldDB" id="A0AAU9JPZ9"/>
<keyword evidence="3" id="KW-1185">Reference proteome</keyword>
<reference evidence="2" key="1">
    <citation type="submission" date="2021-09" db="EMBL/GenBank/DDBJ databases">
        <authorList>
            <consortium name="AG Swart"/>
            <person name="Singh M."/>
            <person name="Singh A."/>
            <person name="Seah K."/>
            <person name="Emmerich C."/>
        </authorList>
    </citation>
    <scope>NUCLEOTIDE SEQUENCE</scope>
    <source>
        <strain evidence="2">ATCC30299</strain>
    </source>
</reference>
<sequence>MGLRFKKIHLLSLLTSSTLLLIIGEWALLIVGIMSPDWTRFSVMDQKFNYGLFDCEDCPSEYAHTNYSCLSELTCDDSQKSSLCEKAVVLSKSRLVLLVFLALGSFVSLLLFERLFYMVLKRPYGGIRIFYAFSVLPAGIQIVGIMVYIFVSGVSVSSTCNEKNEICSGNGLWLVIESNAVAWICVVTSIIILRSRDKGRDKIIREPLNFGNYGSWFSWKVLPILLLGICFIGIGYGWKWVSYHSRSKIYGNLVGMNQYEGHDELDYMCISGPRCEETPKYANSIRNCNAFHKLGIANYYYLWFTCISYILLIMWIEHLIFLARKINFGIVSLNYFWPILTTVINLCGNMSWFIVSGASYSSTCKIQAGDTDISFCAEQGPTFSLIGVLCFCLSSFLYIAIFSRRTIPVPLIKSEPQLKRTKSRKVLDEFVTINKTIDELDNSASESYEVDNINGTRPCTQETLANEEPIKMSMTFRNVNFRVEKSIV</sequence>
<protein>
    <submittedName>
        <fullName evidence="2">Uncharacterized protein</fullName>
    </submittedName>
</protein>
<keyword evidence="1" id="KW-1133">Transmembrane helix</keyword>
<comment type="caution">
    <text evidence="2">The sequence shown here is derived from an EMBL/GenBank/DDBJ whole genome shotgun (WGS) entry which is preliminary data.</text>
</comment>
<accession>A0AAU9JPZ9</accession>
<evidence type="ECO:0000313" key="2">
    <source>
        <dbReference type="EMBL" id="CAG9327676.1"/>
    </source>
</evidence>
<feature type="transmembrane region" description="Helical" evidence="1">
    <location>
        <begin position="335"/>
        <end position="355"/>
    </location>
</feature>
<gene>
    <name evidence="2" type="ORF">BSTOLATCC_MIC44306</name>
</gene>